<dbReference type="PANTHER" id="PTHR36587">
    <property type="entry name" value="EXPRESSION SITE-ASSOCIATED GENE 3 (ESAG3)-LIKE PROTEIN"/>
    <property type="match status" value="1"/>
</dbReference>
<dbReference type="CDD" id="cd22997">
    <property type="entry name" value="GT_LH"/>
    <property type="match status" value="2"/>
</dbReference>
<dbReference type="KEGG" id="ztr:MYCGRDRAFT_111396"/>
<dbReference type="Proteomes" id="UP000008062">
    <property type="component" value="Chromosome 12"/>
</dbReference>
<evidence type="ECO:0000256" key="2">
    <source>
        <dbReference type="SAM" id="Phobius"/>
    </source>
</evidence>
<dbReference type="OrthoDB" id="422736at2759"/>
<proteinExistence type="predicted"/>
<keyword evidence="2" id="KW-1133">Transmembrane helix</keyword>
<dbReference type="eggNOG" id="ENOG502SM1S">
    <property type="taxonomic scope" value="Eukaryota"/>
</dbReference>
<dbReference type="PANTHER" id="PTHR36587:SF2">
    <property type="entry name" value="EXPRESSION SITE-ASSOCIATED GENE 3 (ESAG3)-LIKE PROTEIN"/>
    <property type="match status" value="1"/>
</dbReference>
<feature type="transmembrane region" description="Helical" evidence="2">
    <location>
        <begin position="635"/>
        <end position="654"/>
    </location>
</feature>
<name>F9XPH3_ZYMTI</name>
<evidence type="ECO:0000256" key="1">
    <source>
        <dbReference type="SAM" id="MobiDB-lite"/>
    </source>
</evidence>
<evidence type="ECO:0000313" key="4">
    <source>
        <dbReference type="Proteomes" id="UP000008062"/>
    </source>
</evidence>
<protein>
    <submittedName>
        <fullName evidence="3">Uncharacterized protein</fullName>
    </submittedName>
</protein>
<dbReference type="GeneID" id="13401813"/>
<sequence>MLSYKGYEISWPCLKSKPVRGVLATILFLISASLLLHFQTSTPAVLQEDTREPIPDPPKGRLHLLIPATSTNSDLCKLLLSAQILGYPTPVLINYGDHEEKDPYKQHLGKVEGILKYLEQIESNDEYAEDLVLIIDGFDVWFQLRPDVLIQRYYDINAAADARAVATYGQELVDEHDIRQTVIFGPDKICWPVDFSRPACWAVPQSPFPDSSFGPRSTKDDADERDRNAAQWLNSGTVMGPARDMRDVFKVTLEEIQSNYHGDSDQYYFSGIFGDQEYARIQRVPHLLEAAKERSMHLRDREDFSNGFRFEPLLFGKMKEHHIGIDYSLSMFQTLAFWRQHLSWIRASDIWTPPASSPYPPSSAHFFSLPADVSASTSPYAALKSSHPQRNTTWSEVPLAFNSITHQIPALLHVTGGPHEKEFRRNWWQKLWFQSHARELREASLSLDQKRISNETMWGYMWYNAEADEIDREGIVGGGLGGVWTDRRGWLSWKRVCGRVEGEIFDVPDQEWFHPGPKWPETELEPELEMDERQNGTELTAAPSPLSADEPKDEAAMPSEGHSGIPDSQSDLAAEAPSHNHKRPHQHGKTFGAKLIVATGDETSSDVDCKVGRRGPVFIRTNDSLAFRMMANKSIRILVLVALSWVCLAVYFLLPQEKFEPYLSFSSHSNGSAIPPASSLPLKPAALHLIVPASNPDPNLCKVLLSAGILGYPSPVIVNWNHTFADDRYVEGGSHLAKLSGVETYLSSLEDAQDEDLVLMVDGYDVWLQLRPQTLVSRFYDINRKADARLAKELGPAQTTWNIHQEVVFGVQKRCWPWTFDDPPCYAAPESTLPADIYGPDTDTDIGSEPNPYIKFRPRMFSRISSATKMCGEKP</sequence>
<keyword evidence="4" id="KW-1185">Reference proteome</keyword>
<gene>
    <name evidence="3" type="ORF">MYCGRDRAFT_111396</name>
</gene>
<dbReference type="EMBL" id="CM001207">
    <property type="protein sequence ID" value="EGP82842.1"/>
    <property type="molecule type" value="Genomic_DNA"/>
</dbReference>
<dbReference type="InParanoid" id="F9XPH3"/>
<dbReference type="RefSeq" id="XP_003847866.1">
    <property type="nucleotide sequence ID" value="XM_003847818.1"/>
</dbReference>
<dbReference type="AlphaFoldDB" id="F9XPH3"/>
<evidence type="ECO:0000313" key="3">
    <source>
        <dbReference type="EMBL" id="EGP82842.1"/>
    </source>
</evidence>
<keyword evidence="2" id="KW-0472">Membrane</keyword>
<keyword evidence="2" id="KW-0812">Transmembrane</keyword>
<dbReference type="HOGENOM" id="CLU_357391_0_0_1"/>
<feature type="compositionally biased region" description="Basic residues" evidence="1">
    <location>
        <begin position="579"/>
        <end position="588"/>
    </location>
</feature>
<reference evidence="3 4" key="1">
    <citation type="journal article" date="2011" name="PLoS Genet.">
        <title>Finished genome of the fungal wheat pathogen Mycosphaerella graminicola reveals dispensome structure, chromosome plasticity, and stealth pathogenesis.</title>
        <authorList>
            <person name="Goodwin S.B."/>
            <person name="Ben M'barek S."/>
            <person name="Dhillon B."/>
            <person name="Wittenberg A.H.J."/>
            <person name="Crane C.F."/>
            <person name="Hane J.K."/>
            <person name="Foster A.J."/>
            <person name="Van der Lee T.A.J."/>
            <person name="Grimwood J."/>
            <person name="Aerts A."/>
            <person name="Antoniw J."/>
            <person name="Bailey A."/>
            <person name="Bluhm B."/>
            <person name="Bowler J."/>
            <person name="Bristow J."/>
            <person name="van der Burgt A."/>
            <person name="Canto-Canche B."/>
            <person name="Churchill A.C.L."/>
            <person name="Conde-Ferraez L."/>
            <person name="Cools H.J."/>
            <person name="Coutinho P.M."/>
            <person name="Csukai M."/>
            <person name="Dehal P."/>
            <person name="De Wit P."/>
            <person name="Donzelli B."/>
            <person name="van de Geest H.C."/>
            <person name="van Ham R.C.H.J."/>
            <person name="Hammond-Kosack K.E."/>
            <person name="Henrissat B."/>
            <person name="Kilian A."/>
            <person name="Kobayashi A.K."/>
            <person name="Koopmann E."/>
            <person name="Kourmpetis Y."/>
            <person name="Kuzniar A."/>
            <person name="Lindquist E."/>
            <person name="Lombard V."/>
            <person name="Maliepaard C."/>
            <person name="Martins N."/>
            <person name="Mehrabi R."/>
            <person name="Nap J.P.H."/>
            <person name="Ponomarenko A."/>
            <person name="Rudd J.J."/>
            <person name="Salamov A."/>
            <person name="Schmutz J."/>
            <person name="Schouten H.J."/>
            <person name="Shapiro H."/>
            <person name="Stergiopoulos I."/>
            <person name="Torriani S.F.F."/>
            <person name="Tu H."/>
            <person name="de Vries R.P."/>
            <person name="Waalwijk C."/>
            <person name="Ware S.B."/>
            <person name="Wiebenga A."/>
            <person name="Zwiers L.-H."/>
            <person name="Oliver R.P."/>
            <person name="Grigoriev I.V."/>
            <person name="Kema G.H.J."/>
        </authorList>
    </citation>
    <scope>NUCLEOTIDE SEQUENCE [LARGE SCALE GENOMIC DNA]</scope>
    <source>
        <strain evidence="4">CBS 115943 / IPO323</strain>
    </source>
</reference>
<feature type="region of interest" description="Disordered" evidence="1">
    <location>
        <begin position="539"/>
        <end position="590"/>
    </location>
</feature>
<accession>F9XPH3</accession>
<organism evidence="3 4">
    <name type="scientific">Zymoseptoria tritici (strain CBS 115943 / IPO323)</name>
    <name type="common">Speckled leaf blotch fungus</name>
    <name type="synonym">Septoria tritici</name>
    <dbReference type="NCBI Taxonomy" id="336722"/>
    <lineage>
        <taxon>Eukaryota</taxon>
        <taxon>Fungi</taxon>
        <taxon>Dikarya</taxon>
        <taxon>Ascomycota</taxon>
        <taxon>Pezizomycotina</taxon>
        <taxon>Dothideomycetes</taxon>
        <taxon>Dothideomycetidae</taxon>
        <taxon>Mycosphaerellales</taxon>
        <taxon>Mycosphaerellaceae</taxon>
        <taxon>Zymoseptoria</taxon>
    </lineage>
</organism>
<dbReference type="STRING" id="336722.F9XPH3"/>